<keyword evidence="3" id="KW-1185">Reference proteome</keyword>
<proteinExistence type="predicted"/>
<organism evidence="2 3">
    <name type="scientific">Ambispora leptoticha</name>
    <dbReference type="NCBI Taxonomy" id="144679"/>
    <lineage>
        <taxon>Eukaryota</taxon>
        <taxon>Fungi</taxon>
        <taxon>Fungi incertae sedis</taxon>
        <taxon>Mucoromycota</taxon>
        <taxon>Glomeromycotina</taxon>
        <taxon>Glomeromycetes</taxon>
        <taxon>Archaeosporales</taxon>
        <taxon>Ambisporaceae</taxon>
        <taxon>Ambispora</taxon>
    </lineage>
</organism>
<dbReference type="EMBL" id="CAJVPS010017587">
    <property type="protein sequence ID" value="CAG8694272.1"/>
    <property type="molecule type" value="Genomic_DNA"/>
</dbReference>
<accession>A0A9N9HML1</accession>
<name>A0A9N9HML1_9GLOM</name>
<feature type="region of interest" description="Disordered" evidence="1">
    <location>
        <begin position="21"/>
        <end position="52"/>
    </location>
</feature>
<evidence type="ECO:0000256" key="1">
    <source>
        <dbReference type="SAM" id="MobiDB-lite"/>
    </source>
</evidence>
<feature type="compositionally biased region" description="Polar residues" evidence="1">
    <location>
        <begin position="21"/>
        <end position="50"/>
    </location>
</feature>
<sequence>VLSLSISQPTKQSFTKITYSPISTNSHTSIPNTINSTSAKETRQPQTTPKQLKFTRDPTLLLQQAAMENTSISLYENPP</sequence>
<comment type="caution">
    <text evidence="2">The sequence shown here is derived from an EMBL/GenBank/DDBJ whole genome shotgun (WGS) entry which is preliminary data.</text>
</comment>
<protein>
    <submittedName>
        <fullName evidence="2">13970_t:CDS:1</fullName>
    </submittedName>
</protein>
<feature type="non-terminal residue" evidence="2">
    <location>
        <position position="79"/>
    </location>
</feature>
<evidence type="ECO:0000313" key="3">
    <source>
        <dbReference type="Proteomes" id="UP000789508"/>
    </source>
</evidence>
<evidence type="ECO:0000313" key="2">
    <source>
        <dbReference type="EMBL" id="CAG8694272.1"/>
    </source>
</evidence>
<dbReference type="AlphaFoldDB" id="A0A9N9HML1"/>
<dbReference type="Proteomes" id="UP000789508">
    <property type="component" value="Unassembled WGS sequence"/>
</dbReference>
<gene>
    <name evidence="2" type="ORF">ALEPTO_LOCUS11322</name>
</gene>
<reference evidence="2" key="1">
    <citation type="submission" date="2021-06" db="EMBL/GenBank/DDBJ databases">
        <authorList>
            <person name="Kallberg Y."/>
            <person name="Tangrot J."/>
            <person name="Rosling A."/>
        </authorList>
    </citation>
    <scope>NUCLEOTIDE SEQUENCE</scope>
    <source>
        <strain evidence="2">FL130A</strain>
    </source>
</reference>